<evidence type="ECO:0000313" key="7">
    <source>
        <dbReference type="EMBL" id="OCL31929.1"/>
    </source>
</evidence>
<dbReference type="EMBL" id="MBQD01000024">
    <property type="protein sequence ID" value="OCL31929.1"/>
    <property type="molecule type" value="Genomic_DNA"/>
</dbReference>
<evidence type="ECO:0000259" key="5">
    <source>
        <dbReference type="Pfam" id="PF04198"/>
    </source>
</evidence>
<keyword evidence="4" id="KW-0804">Transcription</keyword>
<dbReference type="RefSeq" id="WP_068752278.1">
    <property type="nucleotide sequence ID" value="NZ_LR214441.1"/>
</dbReference>
<dbReference type="CDD" id="cd00090">
    <property type="entry name" value="HTH_ARSR"/>
    <property type="match status" value="1"/>
</dbReference>
<accession>A0A1C0AIK5</accession>
<dbReference type="InterPro" id="IPR007324">
    <property type="entry name" value="Sugar-bd_dom_put"/>
</dbReference>
<dbReference type="PANTHER" id="PTHR34294">
    <property type="entry name" value="TRANSCRIPTIONAL REGULATOR-RELATED"/>
    <property type="match status" value="1"/>
</dbReference>
<dbReference type="InterPro" id="IPR037171">
    <property type="entry name" value="NagB/RpiA_transferase-like"/>
</dbReference>
<keyword evidence="2" id="KW-0805">Transcription regulation</keyword>
<gene>
    <name evidence="7" type="ORF">BCR15_07685</name>
</gene>
<dbReference type="Gene3D" id="3.40.50.1360">
    <property type="match status" value="1"/>
</dbReference>
<name>A0A1C0AIK5_9ACTN</name>
<evidence type="ECO:0000256" key="3">
    <source>
        <dbReference type="ARBA" id="ARBA00023125"/>
    </source>
</evidence>
<evidence type="ECO:0000256" key="1">
    <source>
        <dbReference type="ARBA" id="ARBA00010466"/>
    </source>
</evidence>
<dbReference type="AlphaFoldDB" id="A0A1C0AIK5"/>
<evidence type="ECO:0000256" key="4">
    <source>
        <dbReference type="ARBA" id="ARBA00023163"/>
    </source>
</evidence>
<dbReference type="Pfam" id="PF04198">
    <property type="entry name" value="Sugar-bind"/>
    <property type="match status" value="1"/>
</dbReference>
<dbReference type="InterPro" id="IPR051054">
    <property type="entry name" value="SorC_transcr_regulators"/>
</dbReference>
<comment type="similarity">
    <text evidence="1">Belongs to the SorC transcriptional regulatory family.</text>
</comment>
<keyword evidence="8" id="KW-1185">Reference proteome</keyword>
<evidence type="ECO:0000259" key="6">
    <source>
        <dbReference type="Pfam" id="PF12802"/>
    </source>
</evidence>
<evidence type="ECO:0000256" key="2">
    <source>
        <dbReference type="ARBA" id="ARBA00023015"/>
    </source>
</evidence>
<dbReference type="SUPFAM" id="SSF100950">
    <property type="entry name" value="NagB/RpiA/CoA transferase-like"/>
    <property type="match status" value="1"/>
</dbReference>
<feature type="domain" description="HTH marR-type" evidence="6">
    <location>
        <begin position="17"/>
        <end position="54"/>
    </location>
</feature>
<proteinExistence type="inferred from homology"/>
<sequence length="321" mass="34304">MRVAPERLPLVVKVARLYHEHGLRQPEIAARLNMSQSRVSRLLKEGVEAGIVRTIVVEPPGMFSELEDRLRDAYDLRDVVVAGGPDESAESDAALLSAIGSAGARYLESTMLPSDRVGLSSWSASLLAVVDAMTPRTTRTAERIVQVIGGVGDPRAQVQATRLADRLAQVTGAEVHYFNAPGVVSSQEVRDSLLSDPQIAAVRGEWRDLTMALVGIGSVQPSALLVSSGSTLPDRDLQSLAERGAVGDVCLNFFDAEGVHVESDLVGRTLGIDETTLKTIPRRIAVAGGRRKLEAIRGALVGGWCDVLITDSVTARNLLEA</sequence>
<comment type="caution">
    <text evidence="7">The sequence shown here is derived from an EMBL/GenBank/DDBJ whole genome shotgun (WGS) entry which is preliminary data.</text>
</comment>
<dbReference type="GO" id="GO:0030246">
    <property type="term" value="F:carbohydrate binding"/>
    <property type="evidence" value="ECO:0007669"/>
    <property type="project" value="InterPro"/>
</dbReference>
<reference evidence="8" key="1">
    <citation type="submission" date="2016-07" db="EMBL/GenBank/DDBJ databases">
        <authorList>
            <person name="Florea S."/>
            <person name="Webb J.S."/>
            <person name="Jaromczyk J."/>
            <person name="Schardl C.L."/>
        </authorList>
    </citation>
    <scope>NUCLEOTIDE SEQUENCE [LARGE SCALE GENOMIC DNA]</scope>
    <source>
        <strain evidence="8">IPBSL-7</strain>
    </source>
</reference>
<dbReference type="Gene3D" id="1.10.10.60">
    <property type="entry name" value="Homeodomain-like"/>
    <property type="match status" value="1"/>
</dbReference>
<organism evidence="7 8">
    <name type="scientific">Tessaracoccus lapidicaptus</name>
    <dbReference type="NCBI Taxonomy" id="1427523"/>
    <lineage>
        <taxon>Bacteria</taxon>
        <taxon>Bacillati</taxon>
        <taxon>Actinomycetota</taxon>
        <taxon>Actinomycetes</taxon>
        <taxon>Propionibacteriales</taxon>
        <taxon>Propionibacteriaceae</taxon>
        <taxon>Tessaracoccus</taxon>
    </lineage>
</organism>
<dbReference type="GO" id="GO:0003677">
    <property type="term" value="F:DNA binding"/>
    <property type="evidence" value="ECO:0007669"/>
    <property type="project" value="UniProtKB-KW"/>
</dbReference>
<feature type="domain" description="Sugar-binding" evidence="5">
    <location>
        <begin position="64"/>
        <end position="320"/>
    </location>
</feature>
<dbReference type="Proteomes" id="UP000093501">
    <property type="component" value="Unassembled WGS sequence"/>
</dbReference>
<evidence type="ECO:0000313" key="8">
    <source>
        <dbReference type="Proteomes" id="UP000093501"/>
    </source>
</evidence>
<keyword evidence="3 7" id="KW-0238">DNA-binding</keyword>
<dbReference type="Pfam" id="PF12802">
    <property type="entry name" value="MarR_2"/>
    <property type="match status" value="1"/>
</dbReference>
<protein>
    <submittedName>
        <fullName evidence="7">DNA-binding transcriptional regulator</fullName>
    </submittedName>
</protein>
<dbReference type="InterPro" id="IPR000835">
    <property type="entry name" value="HTH_MarR-typ"/>
</dbReference>
<dbReference type="PANTHER" id="PTHR34294:SF1">
    <property type="entry name" value="TRANSCRIPTIONAL REGULATOR LSRR"/>
    <property type="match status" value="1"/>
</dbReference>
<dbReference type="InterPro" id="IPR011991">
    <property type="entry name" value="ArsR-like_HTH"/>
</dbReference>